<dbReference type="Proteomes" id="UP001254488">
    <property type="component" value="Unassembled WGS sequence"/>
</dbReference>
<keyword evidence="3" id="KW-0489">Methyltransferase</keyword>
<dbReference type="Gene3D" id="3.40.50.150">
    <property type="entry name" value="Vaccinia Virus protein VP39"/>
    <property type="match status" value="1"/>
</dbReference>
<dbReference type="EC" id="2.1.-.-" evidence="3"/>
<accession>A0ABU2YA90</accession>
<dbReference type="EMBL" id="JAVRHZ010000001">
    <property type="protein sequence ID" value="MDT0554937.1"/>
    <property type="molecule type" value="Genomic_DNA"/>
</dbReference>
<reference evidence="3 4" key="1">
    <citation type="submission" date="2023-09" db="EMBL/GenBank/DDBJ databases">
        <authorList>
            <person name="Rey-Velasco X."/>
        </authorList>
    </citation>
    <scope>NUCLEOTIDE SEQUENCE [LARGE SCALE GENOMIC DNA]</scope>
    <source>
        <strain evidence="3 4">W242</strain>
    </source>
</reference>
<proteinExistence type="predicted"/>
<dbReference type="RefSeq" id="WP_311331893.1">
    <property type="nucleotide sequence ID" value="NZ_JAVRHZ010000001.1"/>
</dbReference>
<organism evidence="3 4">
    <name type="scientific">Patiriisocius hiemis</name>
    <dbReference type="NCBI Taxonomy" id="3075604"/>
    <lineage>
        <taxon>Bacteria</taxon>
        <taxon>Pseudomonadati</taxon>
        <taxon>Bacteroidota</taxon>
        <taxon>Flavobacteriia</taxon>
        <taxon>Flavobacteriales</taxon>
        <taxon>Flavobacteriaceae</taxon>
        <taxon>Patiriisocius</taxon>
    </lineage>
</organism>
<sequence>MTEFWEIAFNDKQEMWGMSPAKSADLTKNFFLEEFVNNILIPGIGYGRNAQPFIENGIKVTGIEISKTAIALAKKHYGTELNIFHGSVSLMPFDNKKYDGIFCYALIHLLDREEREKLIQDCYNQLTENGFMVFTAITKKATQFGNGQLISKDRYESHKGAKIFYYDKESVKKEFEKHGLFEIIEVEENQPMYLIKCKKSSLDS</sequence>
<feature type="domain" description="Methyltransferase" evidence="2">
    <location>
        <begin position="40"/>
        <end position="130"/>
    </location>
</feature>
<evidence type="ECO:0000313" key="3">
    <source>
        <dbReference type="EMBL" id="MDT0554937.1"/>
    </source>
</evidence>
<dbReference type="SUPFAM" id="SSF53335">
    <property type="entry name" value="S-adenosyl-L-methionine-dependent methyltransferases"/>
    <property type="match status" value="1"/>
</dbReference>
<dbReference type="GO" id="GO:0008168">
    <property type="term" value="F:methyltransferase activity"/>
    <property type="evidence" value="ECO:0007669"/>
    <property type="project" value="UniProtKB-KW"/>
</dbReference>
<keyword evidence="1 3" id="KW-0808">Transferase</keyword>
<gene>
    <name evidence="3" type="ORF">RM538_02910</name>
</gene>
<dbReference type="CDD" id="cd02440">
    <property type="entry name" value="AdoMet_MTases"/>
    <property type="match status" value="1"/>
</dbReference>
<dbReference type="Pfam" id="PF13649">
    <property type="entry name" value="Methyltransf_25"/>
    <property type="match status" value="1"/>
</dbReference>
<name>A0ABU2YA90_9FLAO</name>
<protein>
    <submittedName>
        <fullName evidence="3">Class I SAM-dependent methyltransferase</fullName>
        <ecNumber evidence="3">2.1.-.-</ecNumber>
    </submittedName>
</protein>
<evidence type="ECO:0000313" key="4">
    <source>
        <dbReference type="Proteomes" id="UP001254488"/>
    </source>
</evidence>
<dbReference type="PANTHER" id="PTHR43861">
    <property type="entry name" value="TRANS-ACONITATE 2-METHYLTRANSFERASE-RELATED"/>
    <property type="match status" value="1"/>
</dbReference>
<dbReference type="GO" id="GO:0032259">
    <property type="term" value="P:methylation"/>
    <property type="evidence" value="ECO:0007669"/>
    <property type="project" value="UniProtKB-KW"/>
</dbReference>
<keyword evidence="4" id="KW-1185">Reference proteome</keyword>
<evidence type="ECO:0000259" key="2">
    <source>
        <dbReference type="Pfam" id="PF13649"/>
    </source>
</evidence>
<dbReference type="InterPro" id="IPR041698">
    <property type="entry name" value="Methyltransf_25"/>
</dbReference>
<dbReference type="InterPro" id="IPR029063">
    <property type="entry name" value="SAM-dependent_MTases_sf"/>
</dbReference>
<comment type="caution">
    <text evidence="3">The sequence shown here is derived from an EMBL/GenBank/DDBJ whole genome shotgun (WGS) entry which is preliminary data.</text>
</comment>
<evidence type="ECO:0000256" key="1">
    <source>
        <dbReference type="ARBA" id="ARBA00022679"/>
    </source>
</evidence>